<dbReference type="KEGG" id="glz:GLAREA_07649"/>
<dbReference type="RefSeq" id="XP_008080527.1">
    <property type="nucleotide sequence ID" value="XM_008082336.1"/>
</dbReference>
<feature type="compositionally biased region" description="Basic and acidic residues" evidence="3">
    <location>
        <begin position="26"/>
        <end position="35"/>
    </location>
</feature>
<feature type="region of interest" description="Disordered" evidence="3">
    <location>
        <begin position="750"/>
        <end position="810"/>
    </location>
</feature>
<dbReference type="AlphaFoldDB" id="S3D3Y0"/>
<keyword evidence="1" id="KW-0880">Kelch repeat</keyword>
<organism evidence="5 6">
    <name type="scientific">Glarea lozoyensis (strain ATCC 20868 / MF5171)</name>
    <dbReference type="NCBI Taxonomy" id="1116229"/>
    <lineage>
        <taxon>Eukaryota</taxon>
        <taxon>Fungi</taxon>
        <taxon>Dikarya</taxon>
        <taxon>Ascomycota</taxon>
        <taxon>Pezizomycotina</taxon>
        <taxon>Leotiomycetes</taxon>
        <taxon>Helotiales</taxon>
        <taxon>Helotiaceae</taxon>
        <taxon>Glarea</taxon>
    </lineage>
</organism>
<feature type="compositionally biased region" description="Low complexity" evidence="3">
    <location>
        <begin position="91"/>
        <end position="106"/>
    </location>
</feature>
<evidence type="ECO:0000256" key="4">
    <source>
        <dbReference type="SAM" id="Phobius"/>
    </source>
</evidence>
<evidence type="ECO:0000256" key="1">
    <source>
        <dbReference type="ARBA" id="ARBA00022441"/>
    </source>
</evidence>
<keyword evidence="2" id="KW-0677">Repeat</keyword>
<feature type="compositionally biased region" description="Polar residues" evidence="3">
    <location>
        <begin position="761"/>
        <end position="799"/>
    </location>
</feature>
<feature type="region of interest" description="Disordered" evidence="3">
    <location>
        <begin position="625"/>
        <end position="682"/>
    </location>
</feature>
<feature type="compositionally biased region" description="Basic and acidic residues" evidence="3">
    <location>
        <begin position="68"/>
        <end position="77"/>
    </location>
</feature>
<keyword evidence="4" id="KW-0472">Membrane</keyword>
<feature type="region of interest" description="Disordered" evidence="3">
    <location>
        <begin position="1"/>
        <end position="108"/>
    </location>
</feature>
<sequence length="892" mass="93493">MAFTHEPGWIASGGDAKRPVFSSSKTSDRLRESGYKPRFGSKIQSRRQSVFREEGLEDLDTTIHPSHPAHESQKSDSETSPTQDTKELKASSDTTRTSTDTKNSSDMTRASIDASRWYSKFYKSRPTVKGSSTAPPGPLSSLPRVALITFLIAIVVPGFRYSSGNGQAMMGGADAGVIRTGELVDNGSVIEGRANSPTDVCRRWAHQSANVNGTLYIYGGQTKTSSGQTTNTWNNNLVALDLTKSWDKASPALTGLPQPSGPPAVAMGALWNSYNSLFVYGGYFSDSPPVEPLPLSIWEYNIKSSKWIEHTNPSTSAGNYSEPEGQPIQRSAEGAGLSVPEIGRSWYFGGHLDMFTTPGWSNQIYRVYLRSFLEFTHPGYANTGIDALGTTKAAGVDGVYRNITDGGLQDTAGFTERADGVLVYVPGWGEEGILLGLAGGTNVTFTDMNVIDVYDIANSTWYKQSTSGTSPPIRVNPCAVVAAAPDGTSFNVYLYGGQNLIPAGEQIQYDDMYILTVPSFTWIKVDQDGQSKPPARAGHTCTLWDSQMVVVGGYVGQDISCDSPGMYVFNTSSLQWTNSFTSLSGGAGGAGGASSDNDESRKSSVFEGSFGYQVPGAVQSVIGGGSTGGATATQPAAGSAVSGPIATGKPPTFTVTQSGSTVTSTSGPTGGANPVTGESRSGSKTNIGAIAAGVAAAVLAALAAYLAFCTWLYRKQLNIYKDHVAMGQRRNLSPVPWGAAAGLKPQSEKTGAAMIGPFGTDISNSGSNSAGRPSVGSSHNTGPAYSSKRGSSSNRTPSSNGPPDPAAVFGGGVMPGGGIAGKGYAMGAEPYVRLSEDQEFLNTQHSGAQTPYGRPSGSTAHSSNEDLLGGLEPSFFSVVLNPRRTLKVVNSD</sequence>
<feature type="transmembrane region" description="Helical" evidence="4">
    <location>
        <begin position="689"/>
        <end position="713"/>
    </location>
</feature>
<feature type="region of interest" description="Disordered" evidence="3">
    <location>
        <begin position="845"/>
        <end position="868"/>
    </location>
</feature>
<feature type="compositionally biased region" description="Low complexity" evidence="3">
    <location>
        <begin position="629"/>
        <end position="640"/>
    </location>
</feature>
<evidence type="ECO:0000256" key="3">
    <source>
        <dbReference type="SAM" id="MobiDB-lite"/>
    </source>
</evidence>
<feature type="compositionally biased region" description="Low complexity" evidence="3">
    <location>
        <begin position="652"/>
        <end position="667"/>
    </location>
</feature>
<dbReference type="GeneID" id="19466701"/>
<evidence type="ECO:0000313" key="5">
    <source>
        <dbReference type="EMBL" id="EPE32515.1"/>
    </source>
</evidence>
<reference evidence="5 6" key="1">
    <citation type="journal article" date="2013" name="BMC Genomics">
        <title>Genomics-driven discovery of the pneumocandin biosynthetic gene cluster in the fungus Glarea lozoyensis.</title>
        <authorList>
            <person name="Chen L."/>
            <person name="Yue Q."/>
            <person name="Zhang X."/>
            <person name="Xiang M."/>
            <person name="Wang C."/>
            <person name="Li S."/>
            <person name="Che Y."/>
            <person name="Ortiz-Lopez F.J."/>
            <person name="Bills G.F."/>
            <person name="Liu X."/>
            <person name="An Z."/>
        </authorList>
    </citation>
    <scope>NUCLEOTIDE SEQUENCE [LARGE SCALE GENOMIC DNA]</scope>
    <source>
        <strain evidence="6">ATCC 20868 / MF5171</strain>
    </source>
</reference>
<accession>S3D3Y0</accession>
<dbReference type="Proteomes" id="UP000016922">
    <property type="component" value="Unassembled WGS sequence"/>
</dbReference>
<gene>
    <name evidence="5" type="ORF">GLAREA_07649</name>
</gene>
<keyword evidence="4" id="KW-1133">Transmembrane helix</keyword>
<dbReference type="SUPFAM" id="SSF117281">
    <property type="entry name" value="Kelch motif"/>
    <property type="match status" value="1"/>
</dbReference>
<dbReference type="HOGENOM" id="CLU_012508_0_0_1"/>
<dbReference type="PANTHER" id="PTHR46093:SF18">
    <property type="entry name" value="FIBRONECTIN TYPE-III DOMAIN-CONTAINING PROTEIN"/>
    <property type="match status" value="1"/>
</dbReference>
<dbReference type="InterPro" id="IPR015915">
    <property type="entry name" value="Kelch-typ_b-propeller"/>
</dbReference>
<dbReference type="PANTHER" id="PTHR46093">
    <property type="entry name" value="ACYL-COA-BINDING DOMAIN-CONTAINING PROTEIN 5"/>
    <property type="match status" value="1"/>
</dbReference>
<evidence type="ECO:0000313" key="6">
    <source>
        <dbReference type="Proteomes" id="UP000016922"/>
    </source>
</evidence>
<dbReference type="OMA" id="ATFTQMN"/>
<dbReference type="Gene3D" id="2.120.10.80">
    <property type="entry name" value="Kelch-type beta propeller"/>
    <property type="match status" value="2"/>
</dbReference>
<keyword evidence="6" id="KW-1185">Reference proteome</keyword>
<dbReference type="Pfam" id="PF24681">
    <property type="entry name" value="Kelch_KLHDC2_KLHL20_DRC7"/>
    <property type="match status" value="1"/>
</dbReference>
<evidence type="ECO:0000256" key="2">
    <source>
        <dbReference type="ARBA" id="ARBA00022737"/>
    </source>
</evidence>
<dbReference type="eggNOG" id="ENOG502RM13">
    <property type="taxonomic scope" value="Eukaryota"/>
</dbReference>
<proteinExistence type="predicted"/>
<keyword evidence="4" id="KW-0812">Transmembrane</keyword>
<protein>
    <submittedName>
        <fullName evidence="5">Kelch motif</fullName>
    </submittedName>
</protein>
<dbReference type="OrthoDB" id="10251809at2759"/>
<name>S3D3Y0_GLAL2</name>
<dbReference type="EMBL" id="KE145359">
    <property type="protein sequence ID" value="EPE32515.1"/>
    <property type="molecule type" value="Genomic_DNA"/>
</dbReference>